<proteinExistence type="predicted"/>
<keyword evidence="3" id="KW-1185">Reference proteome</keyword>
<dbReference type="Proteomes" id="UP000004778">
    <property type="component" value="Unassembled WGS sequence"/>
</dbReference>
<reference evidence="2 3" key="1">
    <citation type="submission" date="2009-01" db="EMBL/GenBank/DDBJ databases">
        <authorList>
            <person name="Qin X."/>
            <person name="Bachman B."/>
            <person name="Battles P."/>
            <person name="Bell A."/>
            <person name="Bess C."/>
            <person name="Bickham C."/>
            <person name="Chaboub L."/>
            <person name="Chen D."/>
            <person name="Coyle M."/>
            <person name="Deiros D.R."/>
            <person name="Dinh H."/>
            <person name="Forbes L."/>
            <person name="Fowler G."/>
            <person name="Francisco L."/>
            <person name="Fu Q."/>
            <person name="Gubbala S."/>
            <person name="Hale W."/>
            <person name="Han Y."/>
            <person name="Hemphill L."/>
            <person name="Highlander S.K."/>
            <person name="Hirani K."/>
            <person name="Hogues M."/>
            <person name="Jackson L."/>
            <person name="Jakkamsetti A."/>
            <person name="Javaid M."/>
            <person name="Jiang H."/>
            <person name="Korchina V."/>
            <person name="Kovar C."/>
            <person name="Lara F."/>
            <person name="Lee S."/>
            <person name="Mata R."/>
            <person name="Mathew T."/>
            <person name="Moen C."/>
            <person name="Morales K."/>
            <person name="Munidasa M."/>
            <person name="Nazareth L."/>
            <person name="Ngo R."/>
            <person name="Nguyen L."/>
            <person name="Okwuonu G."/>
            <person name="Ongeri F."/>
            <person name="Patil S."/>
            <person name="Petrosino J."/>
            <person name="Pham C."/>
            <person name="Pham P."/>
            <person name="Pu L.-L."/>
            <person name="Puazo M."/>
            <person name="Raj R."/>
            <person name="Reid J."/>
            <person name="Rouhana J."/>
            <person name="Saada N."/>
            <person name="Shang Y."/>
            <person name="Simmons D."/>
            <person name="Thornton R."/>
            <person name="Warren J."/>
            <person name="Weissenberger G."/>
            <person name="Zhang J."/>
            <person name="Zhang L."/>
            <person name="Zhou C."/>
            <person name="Zhu D."/>
            <person name="Muzny D."/>
            <person name="Worley K."/>
            <person name="Gibbs R."/>
        </authorList>
    </citation>
    <scope>NUCLEOTIDE SEQUENCE [LARGE SCALE GENOMIC DNA]</scope>
    <source>
        <strain evidence="2 3">DSM 15434</strain>
    </source>
</reference>
<gene>
    <name evidence="2" type="ORF">HMPREF0058_1235</name>
</gene>
<accession>C0W5U1</accession>
<organism evidence="2 3">
    <name type="scientific">Actinomyces urogenitalis DSM 15434</name>
    <dbReference type="NCBI Taxonomy" id="525246"/>
    <lineage>
        <taxon>Bacteria</taxon>
        <taxon>Bacillati</taxon>
        <taxon>Actinomycetota</taxon>
        <taxon>Actinomycetes</taxon>
        <taxon>Actinomycetales</taxon>
        <taxon>Actinomycetaceae</taxon>
        <taxon>Actinomyces</taxon>
    </lineage>
</organism>
<evidence type="ECO:0000313" key="2">
    <source>
        <dbReference type="EMBL" id="EEH65869.1"/>
    </source>
</evidence>
<feature type="region of interest" description="Disordered" evidence="1">
    <location>
        <begin position="1"/>
        <end position="37"/>
    </location>
</feature>
<feature type="non-terminal residue" evidence="2">
    <location>
        <position position="1"/>
    </location>
</feature>
<evidence type="ECO:0000256" key="1">
    <source>
        <dbReference type="SAM" id="MobiDB-lite"/>
    </source>
</evidence>
<name>C0W5U1_9ACTO</name>
<sequence>QGRAGHGTAGPRKGHRRRRRAKKKPRPGQVCPEHGDRLPCRMCDYGEEMSR</sequence>
<feature type="compositionally biased region" description="Basic residues" evidence="1">
    <location>
        <begin position="12"/>
        <end position="26"/>
    </location>
</feature>
<evidence type="ECO:0000313" key="3">
    <source>
        <dbReference type="Proteomes" id="UP000004778"/>
    </source>
</evidence>
<dbReference type="EMBL" id="ACFH01000096">
    <property type="protein sequence ID" value="EEH65869.1"/>
    <property type="molecule type" value="Genomic_DNA"/>
</dbReference>
<protein>
    <submittedName>
        <fullName evidence="2">Uncharacterized protein</fullName>
    </submittedName>
</protein>
<comment type="caution">
    <text evidence="2">The sequence shown here is derived from an EMBL/GenBank/DDBJ whole genome shotgun (WGS) entry which is preliminary data.</text>
</comment>
<dbReference type="HOGENOM" id="CLU_3091628_0_0_11"/>
<dbReference type="AlphaFoldDB" id="C0W5U1"/>